<comment type="caution">
    <text evidence="1">The sequence shown here is derived from an EMBL/GenBank/DDBJ whole genome shotgun (WGS) entry which is preliminary data.</text>
</comment>
<dbReference type="EMBL" id="JAWHQM010000092">
    <property type="protein sequence ID" value="KAK5637100.1"/>
    <property type="molecule type" value="Genomic_DNA"/>
</dbReference>
<sequence>MPPISDHTSVSPNTGNNDREYLREVRDTALRGIEYLELARDAVSDSQLSDTRLFIQYFCGLVTLLGSALTEIDKNNVDAFWDAGQAVVSLRLATVGTAAGWGYFSPSEANGLIKEFNPERIASPAPAGEATVPGERWPRSSSVYKKLLDAIEYTFTSYDKEKTITRLWDKLKTVYTVNGDIPMPDESAIALLLNICLKAQGKPKGTYPNHEEICEEIKRVFQYFNCNGNNKPGGKTKRKDYKSCIPLLPASTTVIASNGLLIIETSAEKWFYLSALSENRAKARARRIGLCPRECRENLKRQTENIHSQLEDFKNGSNSRRGTSRKSFLRKWYLAQSEEASEIIKVPGLFLTFKPTGDFKHARFLCACRFQPEMPFNGAPKPNDTENVQNLYPAESCSEVLCYYTFKLRLEEPTESGLTHAMSG</sequence>
<reference evidence="1 2" key="1">
    <citation type="submission" date="2023-10" db="EMBL/GenBank/DDBJ databases">
        <title>Draft genome sequence of Xylaria bambusicola isolate GMP-LS, the root and basal stem rot pathogen of sugarcane in Indonesia.</title>
        <authorList>
            <person name="Selvaraj P."/>
            <person name="Muralishankar V."/>
            <person name="Muruganantham S."/>
            <person name="Sp S."/>
            <person name="Haryani S."/>
            <person name="Lau K.J.X."/>
            <person name="Naqvi N.I."/>
        </authorList>
    </citation>
    <scope>NUCLEOTIDE SEQUENCE [LARGE SCALE GENOMIC DNA]</scope>
    <source>
        <strain evidence="1">GMP-LS</strain>
    </source>
</reference>
<dbReference type="Proteomes" id="UP001305414">
    <property type="component" value="Unassembled WGS sequence"/>
</dbReference>
<proteinExistence type="predicted"/>
<accession>A0AAN7Z4U2</accession>
<gene>
    <name evidence="1" type="ORF">RRF57_012813</name>
</gene>
<name>A0AAN7Z4U2_9PEZI</name>
<organism evidence="1 2">
    <name type="scientific">Xylaria bambusicola</name>
    <dbReference type="NCBI Taxonomy" id="326684"/>
    <lineage>
        <taxon>Eukaryota</taxon>
        <taxon>Fungi</taxon>
        <taxon>Dikarya</taxon>
        <taxon>Ascomycota</taxon>
        <taxon>Pezizomycotina</taxon>
        <taxon>Sordariomycetes</taxon>
        <taxon>Xylariomycetidae</taxon>
        <taxon>Xylariales</taxon>
        <taxon>Xylariaceae</taxon>
        <taxon>Xylaria</taxon>
    </lineage>
</organism>
<keyword evidence="2" id="KW-1185">Reference proteome</keyword>
<dbReference type="AlphaFoldDB" id="A0AAN7Z4U2"/>
<evidence type="ECO:0000313" key="1">
    <source>
        <dbReference type="EMBL" id="KAK5637100.1"/>
    </source>
</evidence>
<evidence type="ECO:0000313" key="2">
    <source>
        <dbReference type="Proteomes" id="UP001305414"/>
    </source>
</evidence>
<protein>
    <submittedName>
        <fullName evidence="1">Uncharacterized protein</fullName>
    </submittedName>
</protein>